<evidence type="ECO:0000313" key="1">
    <source>
        <dbReference type="EMBL" id="CAE8687034.1"/>
    </source>
</evidence>
<sequence length="101" mass="11036">VDDCTGGSLLVLQSTLDEQAEEELFSLRSANHWLQLIESPTFGFALPAASRTRSALPVPDLESCTLYEALHAVGAEPCLSAARSLQLLAQQRLFAWSCSWE</sequence>
<dbReference type="Proteomes" id="UP000626109">
    <property type="component" value="Unassembled WGS sequence"/>
</dbReference>
<organism evidence="1 2">
    <name type="scientific">Polarella glacialis</name>
    <name type="common">Dinoflagellate</name>
    <dbReference type="NCBI Taxonomy" id="89957"/>
    <lineage>
        <taxon>Eukaryota</taxon>
        <taxon>Sar</taxon>
        <taxon>Alveolata</taxon>
        <taxon>Dinophyceae</taxon>
        <taxon>Suessiales</taxon>
        <taxon>Suessiaceae</taxon>
        <taxon>Polarella</taxon>
    </lineage>
</organism>
<dbReference type="AlphaFoldDB" id="A0A813JZ56"/>
<proteinExistence type="predicted"/>
<dbReference type="EMBL" id="CAJNNW010026680">
    <property type="protein sequence ID" value="CAE8687034.1"/>
    <property type="molecule type" value="Genomic_DNA"/>
</dbReference>
<name>A0A813JZ56_POLGL</name>
<reference evidence="1" key="1">
    <citation type="submission" date="2021-02" db="EMBL/GenBank/DDBJ databases">
        <authorList>
            <person name="Dougan E. K."/>
            <person name="Rhodes N."/>
            <person name="Thang M."/>
            <person name="Chan C."/>
        </authorList>
    </citation>
    <scope>NUCLEOTIDE SEQUENCE</scope>
</reference>
<accession>A0A813JZ56</accession>
<protein>
    <submittedName>
        <fullName evidence="1">Uncharacterized protein</fullName>
    </submittedName>
</protein>
<feature type="non-terminal residue" evidence="1">
    <location>
        <position position="101"/>
    </location>
</feature>
<evidence type="ECO:0000313" key="2">
    <source>
        <dbReference type="Proteomes" id="UP000626109"/>
    </source>
</evidence>
<comment type="caution">
    <text evidence="1">The sequence shown here is derived from an EMBL/GenBank/DDBJ whole genome shotgun (WGS) entry which is preliminary data.</text>
</comment>
<feature type="non-terminal residue" evidence="1">
    <location>
        <position position="1"/>
    </location>
</feature>
<gene>
    <name evidence="1" type="ORF">PGLA2088_LOCUS25265</name>
</gene>